<keyword evidence="1" id="KW-0732">Signal</keyword>
<dbReference type="PROSITE" id="PS51257">
    <property type="entry name" value="PROKAR_LIPOPROTEIN"/>
    <property type="match status" value="1"/>
</dbReference>
<accession>A0A9Q1BCH6</accession>
<comment type="caution">
    <text evidence="2">The sequence shown here is derived from an EMBL/GenBank/DDBJ whole genome shotgun (WGS) entry which is preliminary data.</text>
</comment>
<feature type="chain" id="PRO_5040330231" evidence="1">
    <location>
        <begin position="19"/>
        <end position="99"/>
    </location>
</feature>
<dbReference type="Proteomes" id="UP001152320">
    <property type="component" value="Chromosome 22"/>
</dbReference>
<gene>
    <name evidence="2" type="ORF">HOLleu_39682</name>
</gene>
<evidence type="ECO:0000256" key="1">
    <source>
        <dbReference type="SAM" id="SignalP"/>
    </source>
</evidence>
<feature type="signal peptide" evidence="1">
    <location>
        <begin position="1"/>
        <end position="18"/>
    </location>
</feature>
<organism evidence="2 3">
    <name type="scientific">Holothuria leucospilota</name>
    <name type="common">Black long sea cucumber</name>
    <name type="synonym">Mertensiothuria leucospilota</name>
    <dbReference type="NCBI Taxonomy" id="206669"/>
    <lineage>
        <taxon>Eukaryota</taxon>
        <taxon>Metazoa</taxon>
        <taxon>Echinodermata</taxon>
        <taxon>Eleutherozoa</taxon>
        <taxon>Echinozoa</taxon>
        <taxon>Holothuroidea</taxon>
        <taxon>Aspidochirotacea</taxon>
        <taxon>Aspidochirotida</taxon>
        <taxon>Holothuriidae</taxon>
        <taxon>Holothuria</taxon>
    </lineage>
</organism>
<evidence type="ECO:0000313" key="3">
    <source>
        <dbReference type="Proteomes" id="UP001152320"/>
    </source>
</evidence>
<protein>
    <submittedName>
        <fullName evidence="2">Uncharacterized protein</fullName>
    </submittedName>
</protein>
<evidence type="ECO:0000313" key="2">
    <source>
        <dbReference type="EMBL" id="KAJ8020164.1"/>
    </source>
</evidence>
<dbReference type="AlphaFoldDB" id="A0A9Q1BCH6"/>
<dbReference type="EMBL" id="JAIZAY010000022">
    <property type="protein sequence ID" value="KAJ8020164.1"/>
    <property type="molecule type" value="Genomic_DNA"/>
</dbReference>
<sequence>MKSIIVIFVASLVVSCIAVPEKSKKASVKCVPHPFSRKIVCGRNSPTKRLQISLQKSSTLEEQLDSYGSSSDIEVPLNNHKRLEQALRQRIEDYLSKQK</sequence>
<proteinExistence type="predicted"/>
<name>A0A9Q1BCH6_HOLLE</name>
<reference evidence="2" key="1">
    <citation type="submission" date="2021-10" db="EMBL/GenBank/DDBJ databases">
        <title>Tropical sea cucumber genome reveals ecological adaptation and Cuvierian tubules defense mechanism.</title>
        <authorList>
            <person name="Chen T."/>
        </authorList>
    </citation>
    <scope>NUCLEOTIDE SEQUENCE</scope>
    <source>
        <strain evidence="2">Nanhai2018</strain>
        <tissue evidence="2">Muscle</tissue>
    </source>
</reference>
<keyword evidence="3" id="KW-1185">Reference proteome</keyword>